<sequence length="159" mass="18295">MTLNGFDAYDVSIGQPVLVMSMMLFFLGDSPMHAEITNIPVPGASLNPCRMCTLHAPKKVDKKTLFYLRQFLNLDLNGFPRLNQPRSWTKTIENTYDIYNLFNTRNITAVKNQRIIYGITDSLNNRVIEGKRLKSTAQIKAMIAEWEKEDPTELFNMFL</sequence>
<dbReference type="AlphaFoldDB" id="A0A180GZH0"/>
<dbReference type="EnsemblFungi" id="PTTG_00144-t43_1">
    <property type="protein sequence ID" value="PTTG_00144-t43_1-p1"/>
    <property type="gene ID" value="PTTG_00144"/>
</dbReference>
<dbReference type="Proteomes" id="UP000005240">
    <property type="component" value="Unassembled WGS sequence"/>
</dbReference>
<dbReference type="PANTHER" id="PTHR31912">
    <property type="entry name" value="IP13529P"/>
    <property type="match status" value="1"/>
</dbReference>
<evidence type="ECO:0000313" key="1">
    <source>
        <dbReference type="EMBL" id="OAV97413.1"/>
    </source>
</evidence>
<evidence type="ECO:0000313" key="2">
    <source>
        <dbReference type="EnsemblFungi" id="PTTG_00144-t43_1-p1"/>
    </source>
</evidence>
<dbReference type="OrthoDB" id="2505507at2759"/>
<organism evidence="1">
    <name type="scientific">Puccinia triticina (isolate 1-1 / race 1 (BBBD))</name>
    <name type="common">Brown leaf rust fungus</name>
    <dbReference type="NCBI Taxonomy" id="630390"/>
    <lineage>
        <taxon>Eukaryota</taxon>
        <taxon>Fungi</taxon>
        <taxon>Dikarya</taxon>
        <taxon>Basidiomycota</taxon>
        <taxon>Pucciniomycotina</taxon>
        <taxon>Pucciniomycetes</taxon>
        <taxon>Pucciniales</taxon>
        <taxon>Pucciniaceae</taxon>
        <taxon>Puccinia</taxon>
    </lineage>
</organism>
<name>A0A180GZH0_PUCT1</name>
<reference evidence="1" key="2">
    <citation type="submission" date="2016-05" db="EMBL/GenBank/DDBJ databases">
        <title>Comparative analysis highlights variable genome content of wheat rusts and divergence of the mating loci.</title>
        <authorList>
            <person name="Cuomo C.A."/>
            <person name="Bakkeren G."/>
            <person name="Szabo L."/>
            <person name="Khalil H."/>
            <person name="Joly D."/>
            <person name="Goldberg J."/>
            <person name="Young S."/>
            <person name="Zeng Q."/>
            <person name="Fellers J."/>
        </authorList>
    </citation>
    <scope>NUCLEOTIDE SEQUENCE [LARGE SCALE GENOMIC DNA]</scope>
    <source>
        <strain evidence="1">1-1 BBBD Race 1</strain>
    </source>
</reference>
<dbReference type="EMBL" id="ADAS02000013">
    <property type="protein sequence ID" value="OAV97413.1"/>
    <property type="molecule type" value="Genomic_DNA"/>
</dbReference>
<dbReference type="VEuPathDB" id="FungiDB:PTTG_00144"/>
<dbReference type="PANTHER" id="PTHR31912:SF34">
    <property type="entry name" value="NOTOCHORD-RELATED PROTEIN"/>
    <property type="match status" value="1"/>
</dbReference>
<evidence type="ECO:0000313" key="3">
    <source>
        <dbReference type="Proteomes" id="UP000005240"/>
    </source>
</evidence>
<reference evidence="2 3" key="3">
    <citation type="journal article" date="2017" name="G3 (Bethesda)">
        <title>Comparative analysis highlights variable genome content of wheat rusts and divergence of the mating loci.</title>
        <authorList>
            <person name="Cuomo C.A."/>
            <person name="Bakkeren G."/>
            <person name="Khalil H.B."/>
            <person name="Panwar V."/>
            <person name="Joly D."/>
            <person name="Linning R."/>
            <person name="Sakthikumar S."/>
            <person name="Song X."/>
            <person name="Adiconis X."/>
            <person name="Fan L."/>
            <person name="Goldberg J.M."/>
            <person name="Levin J.Z."/>
            <person name="Young S."/>
            <person name="Zeng Q."/>
            <person name="Anikster Y."/>
            <person name="Bruce M."/>
            <person name="Wang M."/>
            <person name="Yin C."/>
            <person name="McCallum B."/>
            <person name="Szabo L.J."/>
            <person name="Hulbert S."/>
            <person name="Chen X."/>
            <person name="Fellers J.P."/>
        </authorList>
    </citation>
    <scope>NUCLEOTIDE SEQUENCE</scope>
    <source>
        <strain evidence="3">Isolate 1-1 / race 1 (BBBD)</strain>
        <strain evidence="2">isolate 1-1 / race 1 (BBBD)</strain>
    </source>
</reference>
<protein>
    <submittedName>
        <fullName evidence="1 2">Uncharacterized protein</fullName>
    </submittedName>
</protein>
<gene>
    <name evidence="1" type="ORF">PTTG_00144</name>
</gene>
<reference evidence="2" key="4">
    <citation type="submission" date="2025-05" db="UniProtKB">
        <authorList>
            <consortium name="EnsemblFungi"/>
        </authorList>
    </citation>
    <scope>IDENTIFICATION</scope>
    <source>
        <strain evidence="2">isolate 1-1 / race 1 (BBBD)</strain>
    </source>
</reference>
<keyword evidence="3" id="KW-1185">Reference proteome</keyword>
<accession>A0A180GZH0</accession>
<reference evidence="1" key="1">
    <citation type="submission" date="2009-11" db="EMBL/GenBank/DDBJ databases">
        <authorList>
            <consortium name="The Broad Institute Genome Sequencing Platform"/>
            <person name="Ward D."/>
            <person name="Feldgarden M."/>
            <person name="Earl A."/>
            <person name="Young S.K."/>
            <person name="Zeng Q."/>
            <person name="Koehrsen M."/>
            <person name="Alvarado L."/>
            <person name="Berlin A."/>
            <person name="Bochicchio J."/>
            <person name="Borenstein D."/>
            <person name="Chapman S.B."/>
            <person name="Chen Z."/>
            <person name="Engels R."/>
            <person name="Freedman E."/>
            <person name="Gellesch M."/>
            <person name="Goldberg J."/>
            <person name="Griggs A."/>
            <person name="Gujja S."/>
            <person name="Heilman E."/>
            <person name="Heiman D."/>
            <person name="Hepburn T."/>
            <person name="Howarth C."/>
            <person name="Jen D."/>
            <person name="Larson L."/>
            <person name="Lewis B."/>
            <person name="Mehta T."/>
            <person name="Park D."/>
            <person name="Pearson M."/>
            <person name="Roberts A."/>
            <person name="Saif S."/>
            <person name="Shea T."/>
            <person name="Shenoy N."/>
            <person name="Sisk P."/>
            <person name="Stolte C."/>
            <person name="Sykes S."/>
            <person name="Thomson T."/>
            <person name="Walk T."/>
            <person name="White J."/>
            <person name="Yandava C."/>
            <person name="Izard J."/>
            <person name="Baranova O.V."/>
            <person name="Blanton J.M."/>
            <person name="Tanner A.C."/>
            <person name="Dewhirst F.E."/>
            <person name="Haas B."/>
            <person name="Nusbaum C."/>
            <person name="Birren B."/>
        </authorList>
    </citation>
    <scope>NUCLEOTIDE SEQUENCE [LARGE SCALE GENOMIC DNA]</scope>
    <source>
        <strain evidence="1">1-1 BBBD Race 1</strain>
    </source>
</reference>
<proteinExistence type="predicted"/>
<feature type="non-terminal residue" evidence="1">
    <location>
        <position position="159"/>
    </location>
</feature>